<dbReference type="Gramene" id="rna39079">
    <property type="protein sequence ID" value="RHN44902.1"/>
    <property type="gene ID" value="gene39079"/>
</dbReference>
<dbReference type="Proteomes" id="UP000265566">
    <property type="component" value="Chromosome 7"/>
</dbReference>
<evidence type="ECO:0000313" key="1">
    <source>
        <dbReference type="EMBL" id="KEH21946.1"/>
    </source>
</evidence>
<dbReference type="EnsemblPlants" id="KEH21946">
    <property type="protein sequence ID" value="KEH21946"/>
    <property type="gene ID" value="MTR_7g027275"/>
</dbReference>
<dbReference type="EMBL" id="PSQE01000007">
    <property type="protein sequence ID" value="RHN44902.1"/>
    <property type="molecule type" value="Genomic_DNA"/>
</dbReference>
<reference evidence="1 4" key="2">
    <citation type="journal article" date="2014" name="BMC Genomics">
        <title>An improved genome release (version Mt4.0) for the model legume Medicago truncatula.</title>
        <authorList>
            <person name="Tang H."/>
            <person name="Krishnakumar V."/>
            <person name="Bidwell S."/>
            <person name="Rosen B."/>
            <person name="Chan A."/>
            <person name="Zhou S."/>
            <person name="Gentzbittel L."/>
            <person name="Childs K.L."/>
            <person name="Yandell M."/>
            <person name="Gundlach H."/>
            <person name="Mayer K.F."/>
            <person name="Schwartz D.C."/>
            <person name="Town C.D."/>
        </authorList>
    </citation>
    <scope>GENOME REANNOTATION</scope>
    <source>
        <strain evidence="1">A17</strain>
        <strain evidence="3 4">cv. Jemalong A17</strain>
    </source>
</reference>
<evidence type="ECO:0000313" key="3">
    <source>
        <dbReference type="EnsemblPlants" id="KEH21946"/>
    </source>
</evidence>
<reference evidence="2" key="4">
    <citation type="journal article" date="2018" name="Nat. Plants">
        <title>Whole-genome landscape of Medicago truncatula symbiotic genes.</title>
        <authorList>
            <person name="Pecrix Y."/>
            <person name="Gamas P."/>
            <person name="Carrere S."/>
        </authorList>
    </citation>
    <scope>NUCLEOTIDE SEQUENCE</scope>
    <source>
        <tissue evidence="2">Leaves</tissue>
    </source>
</reference>
<proteinExistence type="predicted"/>
<sequence>MPEFQIYQFFFLFLKTFPSDFPASFAAEVPADCSQETSLRADKLFKTDQTLAADIFAGRFPADPKFLGNQLPTKVLPGNLNPWENPHESCFLRNFGRTPQENIDF</sequence>
<protein>
    <submittedName>
        <fullName evidence="1 3">Uncharacterized protein</fullName>
    </submittedName>
</protein>
<gene>
    <name evidence="1" type="ordered locus">MTR_7g027275</name>
    <name evidence="2" type="ORF">MtrunA17_Chr7g0224421</name>
</gene>
<name>A0A072TXQ4_MEDTR</name>
<reference evidence="1 4" key="1">
    <citation type="journal article" date="2011" name="Nature">
        <title>The Medicago genome provides insight into the evolution of rhizobial symbioses.</title>
        <authorList>
            <person name="Young N.D."/>
            <person name="Debelle F."/>
            <person name="Oldroyd G.E."/>
            <person name="Geurts R."/>
            <person name="Cannon S.B."/>
            <person name="Udvardi M.K."/>
            <person name="Benedito V.A."/>
            <person name="Mayer K.F."/>
            <person name="Gouzy J."/>
            <person name="Schoof H."/>
            <person name="Van de Peer Y."/>
            <person name="Proost S."/>
            <person name="Cook D.R."/>
            <person name="Meyers B.C."/>
            <person name="Spannagl M."/>
            <person name="Cheung F."/>
            <person name="De Mita S."/>
            <person name="Krishnakumar V."/>
            <person name="Gundlach H."/>
            <person name="Zhou S."/>
            <person name="Mudge J."/>
            <person name="Bharti A.K."/>
            <person name="Murray J.D."/>
            <person name="Naoumkina M.A."/>
            <person name="Rosen B."/>
            <person name="Silverstein K.A."/>
            <person name="Tang H."/>
            <person name="Rombauts S."/>
            <person name="Zhao P.X."/>
            <person name="Zhou P."/>
            <person name="Barbe V."/>
            <person name="Bardou P."/>
            <person name="Bechner M."/>
            <person name="Bellec A."/>
            <person name="Berger A."/>
            <person name="Berges H."/>
            <person name="Bidwell S."/>
            <person name="Bisseling T."/>
            <person name="Choisne N."/>
            <person name="Couloux A."/>
            <person name="Denny R."/>
            <person name="Deshpande S."/>
            <person name="Dai X."/>
            <person name="Doyle J.J."/>
            <person name="Dudez A.M."/>
            <person name="Farmer A.D."/>
            <person name="Fouteau S."/>
            <person name="Franken C."/>
            <person name="Gibelin C."/>
            <person name="Gish J."/>
            <person name="Goldstein S."/>
            <person name="Gonzalez A.J."/>
            <person name="Green P.J."/>
            <person name="Hallab A."/>
            <person name="Hartog M."/>
            <person name="Hua A."/>
            <person name="Humphray S.J."/>
            <person name="Jeong D.H."/>
            <person name="Jing Y."/>
            <person name="Jocker A."/>
            <person name="Kenton S.M."/>
            <person name="Kim D.J."/>
            <person name="Klee K."/>
            <person name="Lai H."/>
            <person name="Lang C."/>
            <person name="Lin S."/>
            <person name="Macmil S.L."/>
            <person name="Magdelenat G."/>
            <person name="Matthews L."/>
            <person name="McCorrison J."/>
            <person name="Monaghan E.L."/>
            <person name="Mun J.H."/>
            <person name="Najar F.Z."/>
            <person name="Nicholson C."/>
            <person name="Noirot C."/>
            <person name="O'Bleness M."/>
            <person name="Paule C.R."/>
            <person name="Poulain J."/>
            <person name="Prion F."/>
            <person name="Qin B."/>
            <person name="Qu C."/>
            <person name="Retzel E.F."/>
            <person name="Riddle C."/>
            <person name="Sallet E."/>
            <person name="Samain S."/>
            <person name="Samson N."/>
            <person name="Sanders I."/>
            <person name="Saurat O."/>
            <person name="Scarpelli C."/>
            <person name="Schiex T."/>
            <person name="Segurens B."/>
            <person name="Severin A.J."/>
            <person name="Sherrier D.J."/>
            <person name="Shi R."/>
            <person name="Sims S."/>
            <person name="Singer S.R."/>
            <person name="Sinharoy S."/>
            <person name="Sterck L."/>
            <person name="Viollet A."/>
            <person name="Wang B.B."/>
            <person name="Wang K."/>
            <person name="Wang M."/>
            <person name="Wang X."/>
            <person name="Warfsmann J."/>
            <person name="Weissenbach J."/>
            <person name="White D.D."/>
            <person name="White J.D."/>
            <person name="Wiley G.B."/>
            <person name="Wincker P."/>
            <person name="Xing Y."/>
            <person name="Yang L."/>
            <person name="Yao Z."/>
            <person name="Ying F."/>
            <person name="Zhai J."/>
            <person name="Zhou L."/>
            <person name="Zuber A."/>
            <person name="Denarie J."/>
            <person name="Dixon R.A."/>
            <person name="May G.D."/>
            <person name="Schwartz D.C."/>
            <person name="Rogers J."/>
            <person name="Quetier F."/>
            <person name="Town C.D."/>
            <person name="Roe B.A."/>
        </authorList>
    </citation>
    <scope>NUCLEOTIDE SEQUENCE [LARGE SCALE GENOMIC DNA]</scope>
    <source>
        <strain evidence="1">A17</strain>
        <strain evidence="3 4">cv. Jemalong A17</strain>
    </source>
</reference>
<dbReference type="AlphaFoldDB" id="A0A072TXQ4"/>
<evidence type="ECO:0000313" key="4">
    <source>
        <dbReference type="Proteomes" id="UP000002051"/>
    </source>
</evidence>
<keyword evidence="4" id="KW-1185">Reference proteome</keyword>
<accession>A0A072TXQ4</accession>
<dbReference type="Proteomes" id="UP000002051">
    <property type="component" value="Unassembled WGS sequence"/>
</dbReference>
<evidence type="ECO:0000313" key="2">
    <source>
        <dbReference type="EMBL" id="RHN44902.1"/>
    </source>
</evidence>
<reference evidence="3" key="3">
    <citation type="submission" date="2015-04" db="UniProtKB">
        <authorList>
            <consortium name="EnsemblPlants"/>
        </authorList>
    </citation>
    <scope>IDENTIFICATION</scope>
    <source>
        <strain evidence="3">cv. Jemalong A17</strain>
    </source>
</reference>
<dbReference type="HOGENOM" id="CLU_2240618_0_0_1"/>
<organism evidence="1 4">
    <name type="scientific">Medicago truncatula</name>
    <name type="common">Barrel medic</name>
    <name type="synonym">Medicago tribuloides</name>
    <dbReference type="NCBI Taxonomy" id="3880"/>
    <lineage>
        <taxon>Eukaryota</taxon>
        <taxon>Viridiplantae</taxon>
        <taxon>Streptophyta</taxon>
        <taxon>Embryophyta</taxon>
        <taxon>Tracheophyta</taxon>
        <taxon>Spermatophyta</taxon>
        <taxon>Magnoliopsida</taxon>
        <taxon>eudicotyledons</taxon>
        <taxon>Gunneridae</taxon>
        <taxon>Pentapetalae</taxon>
        <taxon>rosids</taxon>
        <taxon>fabids</taxon>
        <taxon>Fabales</taxon>
        <taxon>Fabaceae</taxon>
        <taxon>Papilionoideae</taxon>
        <taxon>50 kb inversion clade</taxon>
        <taxon>NPAAA clade</taxon>
        <taxon>Hologalegina</taxon>
        <taxon>IRL clade</taxon>
        <taxon>Trifolieae</taxon>
        <taxon>Medicago</taxon>
    </lineage>
</organism>
<dbReference type="EMBL" id="CM001223">
    <property type="protein sequence ID" value="KEH21946.1"/>
    <property type="molecule type" value="Genomic_DNA"/>
</dbReference>